<evidence type="ECO:0000313" key="2">
    <source>
        <dbReference type="EMBL" id="KAG2558156.1"/>
    </source>
</evidence>
<evidence type="ECO:0000313" key="3">
    <source>
        <dbReference type="Proteomes" id="UP000823388"/>
    </source>
</evidence>
<evidence type="ECO:0000256" key="1">
    <source>
        <dbReference type="SAM" id="Phobius"/>
    </source>
</evidence>
<accession>A0A8T0PG45</accession>
<gene>
    <name evidence="2" type="ORF">PVAP13_8NG138100</name>
</gene>
<feature type="transmembrane region" description="Helical" evidence="1">
    <location>
        <begin position="41"/>
        <end position="62"/>
    </location>
</feature>
<keyword evidence="3" id="KW-1185">Reference proteome</keyword>
<dbReference type="EMBL" id="CM029052">
    <property type="protein sequence ID" value="KAG2558156.1"/>
    <property type="molecule type" value="Genomic_DNA"/>
</dbReference>
<protein>
    <submittedName>
        <fullName evidence="2">Uncharacterized protein</fullName>
    </submittedName>
</protein>
<name>A0A8T0PG45_PANVG</name>
<dbReference type="Proteomes" id="UP000823388">
    <property type="component" value="Chromosome 8N"/>
</dbReference>
<organism evidence="2 3">
    <name type="scientific">Panicum virgatum</name>
    <name type="common">Blackwell switchgrass</name>
    <dbReference type="NCBI Taxonomy" id="38727"/>
    <lineage>
        <taxon>Eukaryota</taxon>
        <taxon>Viridiplantae</taxon>
        <taxon>Streptophyta</taxon>
        <taxon>Embryophyta</taxon>
        <taxon>Tracheophyta</taxon>
        <taxon>Spermatophyta</taxon>
        <taxon>Magnoliopsida</taxon>
        <taxon>Liliopsida</taxon>
        <taxon>Poales</taxon>
        <taxon>Poaceae</taxon>
        <taxon>PACMAD clade</taxon>
        <taxon>Panicoideae</taxon>
        <taxon>Panicodae</taxon>
        <taxon>Paniceae</taxon>
        <taxon>Panicinae</taxon>
        <taxon>Panicum</taxon>
        <taxon>Panicum sect. Hiantes</taxon>
    </lineage>
</organism>
<keyword evidence="1" id="KW-0812">Transmembrane</keyword>
<comment type="caution">
    <text evidence="2">The sequence shown here is derived from an EMBL/GenBank/DDBJ whole genome shotgun (WGS) entry which is preliminary data.</text>
</comment>
<sequence>MHLEEGSIELHSIQYNVLVLTSPVEAEGPRGSAESGKETCLYFKFICLTLLLFLFCLGWHLIIEINLFNLSAVIFVQC</sequence>
<keyword evidence="1" id="KW-0472">Membrane</keyword>
<dbReference type="AlphaFoldDB" id="A0A8T0PG45"/>
<proteinExistence type="predicted"/>
<keyword evidence="1" id="KW-1133">Transmembrane helix</keyword>
<reference evidence="2" key="1">
    <citation type="submission" date="2020-05" db="EMBL/GenBank/DDBJ databases">
        <title>WGS assembly of Panicum virgatum.</title>
        <authorList>
            <person name="Lovell J.T."/>
            <person name="Jenkins J."/>
            <person name="Shu S."/>
            <person name="Juenger T.E."/>
            <person name="Schmutz J."/>
        </authorList>
    </citation>
    <scope>NUCLEOTIDE SEQUENCE</scope>
    <source>
        <strain evidence="2">AP13</strain>
    </source>
</reference>